<comment type="caution">
    <text evidence="2">The sequence shown here is derived from an EMBL/GenBank/DDBJ whole genome shotgun (WGS) entry which is preliminary data.</text>
</comment>
<protein>
    <submittedName>
        <fullName evidence="2">Uncharacterized protein</fullName>
    </submittedName>
</protein>
<dbReference type="Proteomes" id="UP001642720">
    <property type="component" value="Unassembled WGS sequence"/>
</dbReference>
<dbReference type="GeneID" id="300581115"/>
<dbReference type="EMBL" id="PPTA01000018">
    <property type="protein sequence ID" value="TFA98629.1"/>
    <property type="molecule type" value="Genomic_DNA"/>
</dbReference>
<reference evidence="2 3" key="1">
    <citation type="submission" date="2018-01" db="EMBL/GenBank/DDBJ databases">
        <title>Genome characterization of the sugarcane-associated fungus Trichoderma ghanense CCMA-1212 and their application in lignocelulose bioconversion.</title>
        <authorList>
            <person name="Steindorff A.S."/>
            <person name="Mendes T.D."/>
            <person name="Vilela E.S.D."/>
            <person name="Rodrigues D.S."/>
            <person name="Formighieri E.F."/>
            <person name="Melo I.S."/>
            <person name="Favaro L.C.L."/>
        </authorList>
    </citation>
    <scope>NUCLEOTIDE SEQUENCE [LARGE SCALE GENOMIC DNA]</scope>
    <source>
        <strain evidence="2 3">CCMA-1212</strain>
    </source>
</reference>
<feature type="region of interest" description="Disordered" evidence="1">
    <location>
        <begin position="208"/>
        <end position="240"/>
    </location>
</feature>
<dbReference type="RefSeq" id="XP_073554831.1">
    <property type="nucleotide sequence ID" value="XM_073706665.1"/>
</dbReference>
<feature type="non-terminal residue" evidence="2">
    <location>
        <position position="1"/>
    </location>
</feature>
<evidence type="ECO:0000313" key="2">
    <source>
        <dbReference type="EMBL" id="TFA98629.1"/>
    </source>
</evidence>
<proteinExistence type="predicted"/>
<name>A0ABY2GTT0_9HYPO</name>
<accession>A0ABY2GTT0</accession>
<sequence>CPNAAGLPFPPHSISALVQGLSLHTREGLATDAHEDLWLTAESLAEPPITADHFQILAPAWPMSRSSFDANGTNATMRSGVWRGRPQDGREINCSVQLQSYPGSAIARTTRQGDVEPRRGWCSPQSRGHGSPLKLVPCARQSVRLLVAVITTRATFISRVLDMAETERSVALSGCKMDKVDKMRMQSRGWACADAADSSRPSRRRAVLETSSANKAQGPDACSMHGVDERHDSGNPACPMRPRPARLVSILPVITSPISIPAAVLSSLSQAIQDCRPVARTSNATPEATRTLIRANLPQEADGLVHETSKVLCLATRGASASTSESSSSMVALEVMRCCEMCHQGVLISMYCIEHAALSRTRENDNFKAYSYHPPPPQLPACSQKLAPSN</sequence>
<organism evidence="2 3">
    <name type="scientific">Trichoderma ghanense</name>
    <dbReference type="NCBI Taxonomy" id="65468"/>
    <lineage>
        <taxon>Eukaryota</taxon>
        <taxon>Fungi</taxon>
        <taxon>Dikarya</taxon>
        <taxon>Ascomycota</taxon>
        <taxon>Pezizomycotina</taxon>
        <taxon>Sordariomycetes</taxon>
        <taxon>Hypocreomycetidae</taxon>
        <taxon>Hypocreales</taxon>
        <taxon>Hypocreaceae</taxon>
        <taxon>Trichoderma</taxon>
    </lineage>
</organism>
<keyword evidence="3" id="KW-1185">Reference proteome</keyword>
<evidence type="ECO:0000313" key="3">
    <source>
        <dbReference type="Proteomes" id="UP001642720"/>
    </source>
</evidence>
<gene>
    <name evidence="2" type="ORF">CCMA1212_009589</name>
</gene>
<evidence type="ECO:0000256" key="1">
    <source>
        <dbReference type="SAM" id="MobiDB-lite"/>
    </source>
</evidence>